<evidence type="ECO:0000313" key="1">
    <source>
        <dbReference type="EMBL" id="SAL83449.1"/>
    </source>
</evidence>
<comment type="caution">
    <text evidence="1">The sequence shown here is derived from an EMBL/GenBank/DDBJ whole genome shotgun (WGS) entry which is preliminary data.</text>
</comment>
<dbReference type="Pfam" id="PF12512">
    <property type="entry name" value="DUF3717"/>
    <property type="match status" value="1"/>
</dbReference>
<dbReference type="InterPro" id="IPR022191">
    <property type="entry name" value="DUF3717"/>
</dbReference>
<keyword evidence="2" id="KW-1185">Reference proteome</keyword>
<evidence type="ECO:0008006" key="3">
    <source>
        <dbReference type="Google" id="ProtNLM"/>
    </source>
</evidence>
<evidence type="ECO:0000313" key="2">
    <source>
        <dbReference type="Proteomes" id="UP000054770"/>
    </source>
</evidence>
<protein>
    <recommendedName>
        <fullName evidence="3">PF12512 family protein</fullName>
    </recommendedName>
</protein>
<name>A0A158KRS9_9BURK</name>
<reference evidence="1" key="1">
    <citation type="submission" date="2016-01" db="EMBL/GenBank/DDBJ databases">
        <authorList>
            <person name="Peeters C."/>
        </authorList>
    </citation>
    <scope>NUCLEOTIDE SEQUENCE [LARGE SCALE GENOMIC DNA]</scope>
    <source>
        <strain evidence="1">LMG 22940</strain>
    </source>
</reference>
<dbReference type="Proteomes" id="UP000054770">
    <property type="component" value="Unassembled WGS sequence"/>
</dbReference>
<dbReference type="OrthoDB" id="9033822at2"/>
<dbReference type="EMBL" id="FCON02000138">
    <property type="protein sequence ID" value="SAL83449.1"/>
    <property type="molecule type" value="Genomic_DNA"/>
</dbReference>
<dbReference type="AlphaFoldDB" id="A0A158KRS9"/>
<dbReference type="RefSeq" id="WP_087648809.1">
    <property type="nucleotide sequence ID" value="NZ_FCON02000138.1"/>
</dbReference>
<accession>A0A158KRS9</accession>
<gene>
    <name evidence="1" type="ORF">AWB68_06911</name>
</gene>
<sequence>MPTFTIAEIEQAINVWRSRQASGEDAALCPKARHLADIYGEMIYTHVTAIDVSSLSAEQVKAVTTALYQQELPL</sequence>
<organism evidence="1 2">
    <name type="scientific">Caballeronia choica</name>
    <dbReference type="NCBI Taxonomy" id="326476"/>
    <lineage>
        <taxon>Bacteria</taxon>
        <taxon>Pseudomonadati</taxon>
        <taxon>Pseudomonadota</taxon>
        <taxon>Betaproteobacteria</taxon>
        <taxon>Burkholderiales</taxon>
        <taxon>Burkholderiaceae</taxon>
        <taxon>Caballeronia</taxon>
    </lineage>
</organism>
<proteinExistence type="predicted"/>